<sequence>MTPKTRDGHVWEPQTGFKRGLESDAVISPQRSVSAATNKVYDIIVIGAGYAGLAAVRDLSLLNHSILLLEARDRIGGRTYTAKKDGFLYEMGGTWVTHHMGYLFREMVRYGMDRELITTGSPDMQKGYYTINVPGAEPRKLSHEEAGAMQAKAWDMFVNVDGQFGRTICPLPHAQLDNPIVDRATVEKWDQVSCHDRFEEIKHKLTAEEQGLLVSLLLHISGGHMKESSLWDMVRSHALLMHSSDNFTDVWLRYKLRDGQTALAKRMFQEATESGLEYAFSTQVRSIYQEASGDCLAAVSAANGDTFRARKIINTIPLNVLKDIQFSPPLSQRRQEAIDIGHVNHMTKIHADIGNKELERWSGMRFPGLLMYGYADGILPNGNVHVVAFGADERTTFVPENDAQKTIDALNKIHPMDVKRLLLHNWSTDPFSKGGPAWWRPGYMSKYQDELQSRHGNVFFASADWAHGWRAAIDGALEQGSLNAQTAHREIAALNKKATASKL</sequence>
<evidence type="ECO:0000313" key="8">
    <source>
        <dbReference type="EMBL" id="KAH6892610.1"/>
    </source>
</evidence>
<comment type="caution">
    <text evidence="8">The sequence shown here is derived from an EMBL/GenBank/DDBJ whole genome shotgun (WGS) entry which is preliminary data.</text>
</comment>
<dbReference type="EC" id="1.4.3.-" evidence="6"/>
<keyword evidence="6" id="KW-0274">FAD</keyword>
<dbReference type="PANTHER" id="PTHR43563">
    <property type="entry name" value="AMINE OXIDASE"/>
    <property type="match status" value="1"/>
</dbReference>
<organism evidence="8 9">
    <name type="scientific">Thelonectria olida</name>
    <dbReference type="NCBI Taxonomy" id="1576542"/>
    <lineage>
        <taxon>Eukaryota</taxon>
        <taxon>Fungi</taxon>
        <taxon>Dikarya</taxon>
        <taxon>Ascomycota</taxon>
        <taxon>Pezizomycotina</taxon>
        <taxon>Sordariomycetes</taxon>
        <taxon>Hypocreomycetidae</taxon>
        <taxon>Hypocreales</taxon>
        <taxon>Nectriaceae</taxon>
        <taxon>Thelonectria</taxon>
    </lineage>
</organism>
<evidence type="ECO:0000256" key="3">
    <source>
        <dbReference type="ARBA" id="ARBA00023002"/>
    </source>
</evidence>
<comment type="catalytic activity">
    <reaction evidence="4">
        <text>a secondary aliphatic amine + O2 + H2O = a primary amine + an aldehyde + H2O2</text>
        <dbReference type="Rhea" id="RHEA:26414"/>
        <dbReference type="ChEBI" id="CHEBI:15377"/>
        <dbReference type="ChEBI" id="CHEBI:15379"/>
        <dbReference type="ChEBI" id="CHEBI:16240"/>
        <dbReference type="ChEBI" id="CHEBI:17478"/>
        <dbReference type="ChEBI" id="CHEBI:58855"/>
        <dbReference type="ChEBI" id="CHEBI:65296"/>
        <dbReference type="EC" id="1.4.3.4"/>
    </reaction>
</comment>
<reference evidence="8 9" key="1">
    <citation type="journal article" date="2021" name="Nat. Commun.">
        <title>Genetic determinants of endophytism in the Arabidopsis root mycobiome.</title>
        <authorList>
            <person name="Mesny F."/>
            <person name="Miyauchi S."/>
            <person name="Thiergart T."/>
            <person name="Pickel B."/>
            <person name="Atanasova L."/>
            <person name="Karlsson M."/>
            <person name="Huettel B."/>
            <person name="Barry K.W."/>
            <person name="Haridas S."/>
            <person name="Chen C."/>
            <person name="Bauer D."/>
            <person name="Andreopoulos W."/>
            <person name="Pangilinan J."/>
            <person name="LaButti K."/>
            <person name="Riley R."/>
            <person name="Lipzen A."/>
            <person name="Clum A."/>
            <person name="Drula E."/>
            <person name="Henrissat B."/>
            <person name="Kohler A."/>
            <person name="Grigoriev I.V."/>
            <person name="Martin F.M."/>
            <person name="Hacquard S."/>
        </authorList>
    </citation>
    <scope>NUCLEOTIDE SEQUENCE [LARGE SCALE GENOMIC DNA]</scope>
    <source>
        <strain evidence="8 9">MPI-CAGE-CH-0241</strain>
    </source>
</reference>
<dbReference type="OrthoDB" id="7777654at2759"/>
<keyword evidence="3 6" id="KW-0560">Oxidoreductase</keyword>
<name>A0A9P8W7U3_9HYPO</name>
<feature type="binding site" evidence="5">
    <location>
        <begin position="70"/>
        <end position="71"/>
    </location>
    <ligand>
        <name>FAD</name>
        <dbReference type="ChEBI" id="CHEBI:57692"/>
    </ligand>
</feature>
<evidence type="ECO:0000256" key="4">
    <source>
        <dbReference type="ARBA" id="ARBA00048448"/>
    </source>
</evidence>
<gene>
    <name evidence="8" type="ORF">B0T10DRAFT_547315</name>
</gene>
<dbReference type="GO" id="GO:0097621">
    <property type="term" value="F:monoamine oxidase activity"/>
    <property type="evidence" value="ECO:0007669"/>
    <property type="project" value="UniProtKB-EC"/>
</dbReference>
<comment type="cofactor">
    <cofactor evidence="1 6">
        <name>FAD</name>
        <dbReference type="ChEBI" id="CHEBI:57692"/>
    </cofactor>
</comment>
<proteinExistence type="inferred from homology"/>
<dbReference type="Gene3D" id="3.50.50.60">
    <property type="entry name" value="FAD/NAD(P)-binding domain"/>
    <property type="match status" value="2"/>
</dbReference>
<evidence type="ECO:0000259" key="7">
    <source>
        <dbReference type="Pfam" id="PF01593"/>
    </source>
</evidence>
<dbReference type="Proteomes" id="UP000777438">
    <property type="component" value="Unassembled WGS sequence"/>
</dbReference>
<dbReference type="Gene3D" id="3.90.660.10">
    <property type="match status" value="2"/>
</dbReference>
<dbReference type="AlphaFoldDB" id="A0A9P8W7U3"/>
<dbReference type="InterPro" id="IPR002937">
    <property type="entry name" value="Amino_oxidase"/>
</dbReference>
<dbReference type="PRINTS" id="PR00757">
    <property type="entry name" value="AMINEOXDASEF"/>
</dbReference>
<feature type="binding site" evidence="5">
    <location>
        <position position="389"/>
    </location>
    <ligand>
        <name>substrate</name>
    </ligand>
</feature>
<dbReference type="SUPFAM" id="SSF51905">
    <property type="entry name" value="FAD/NAD(P)-binding domain"/>
    <property type="match status" value="1"/>
</dbReference>
<evidence type="ECO:0000256" key="1">
    <source>
        <dbReference type="ARBA" id="ARBA00001974"/>
    </source>
</evidence>
<dbReference type="InterPro" id="IPR001613">
    <property type="entry name" value="Flavin_amine_oxidase"/>
</dbReference>
<evidence type="ECO:0000256" key="6">
    <source>
        <dbReference type="RuleBase" id="RU362067"/>
    </source>
</evidence>
<dbReference type="InterPro" id="IPR036188">
    <property type="entry name" value="FAD/NAD-bd_sf"/>
</dbReference>
<dbReference type="InterPro" id="IPR050703">
    <property type="entry name" value="Flavin_MAO"/>
</dbReference>
<evidence type="ECO:0000256" key="2">
    <source>
        <dbReference type="ARBA" id="ARBA00005995"/>
    </source>
</evidence>
<feature type="domain" description="Amine oxidase" evidence="7">
    <location>
        <begin position="51"/>
        <end position="485"/>
    </location>
</feature>
<comment type="similarity">
    <text evidence="2 6">Belongs to the flavin monoamine oxidase family.</text>
</comment>
<evidence type="ECO:0000256" key="5">
    <source>
        <dbReference type="PIRSR" id="PIRSR601613-1"/>
    </source>
</evidence>
<accession>A0A9P8W7U3</accession>
<protein>
    <recommendedName>
        <fullName evidence="6">Amine oxidase</fullName>
        <ecNumber evidence="6">1.4.3.-</ecNumber>
    </recommendedName>
</protein>
<dbReference type="Pfam" id="PF01593">
    <property type="entry name" value="Amino_oxidase"/>
    <property type="match status" value="1"/>
</dbReference>
<feature type="binding site" evidence="5">
    <location>
        <position position="284"/>
    </location>
    <ligand>
        <name>FAD</name>
        <dbReference type="ChEBI" id="CHEBI:57692"/>
    </ligand>
</feature>
<keyword evidence="6" id="KW-0285">Flavoprotein</keyword>
<keyword evidence="9" id="KW-1185">Reference proteome</keyword>
<dbReference type="PANTHER" id="PTHR43563:SF1">
    <property type="entry name" value="AMINE OXIDASE [FLAVIN-CONTAINING] B"/>
    <property type="match status" value="1"/>
</dbReference>
<evidence type="ECO:0000313" key="9">
    <source>
        <dbReference type="Proteomes" id="UP000777438"/>
    </source>
</evidence>
<dbReference type="EMBL" id="JAGPYM010000007">
    <property type="protein sequence ID" value="KAH6892610.1"/>
    <property type="molecule type" value="Genomic_DNA"/>
</dbReference>